<evidence type="ECO:0000313" key="2">
    <source>
        <dbReference type="Proteomes" id="UP000789901"/>
    </source>
</evidence>
<name>A0ABN7W7D0_GIGMA</name>
<reference evidence="1 2" key="1">
    <citation type="submission" date="2021-06" db="EMBL/GenBank/DDBJ databases">
        <authorList>
            <person name="Kallberg Y."/>
            <person name="Tangrot J."/>
            <person name="Rosling A."/>
        </authorList>
    </citation>
    <scope>NUCLEOTIDE SEQUENCE [LARGE SCALE GENOMIC DNA]</scope>
    <source>
        <strain evidence="1 2">120-4 pot B 10/14</strain>
    </source>
</reference>
<proteinExistence type="predicted"/>
<protein>
    <submittedName>
        <fullName evidence="1">10581_t:CDS:1</fullName>
    </submittedName>
</protein>
<sequence>MVLIRHRLGIKGNQKYEKKGTKEIFDELLQMAKEGILNHEEIPSKQTIQSWIGRYSAANKKK</sequence>
<dbReference type="Proteomes" id="UP000789901">
    <property type="component" value="Unassembled WGS sequence"/>
</dbReference>
<keyword evidence="2" id="KW-1185">Reference proteome</keyword>
<dbReference type="EMBL" id="CAJVQB010033132">
    <property type="protein sequence ID" value="CAG8819313.1"/>
    <property type="molecule type" value="Genomic_DNA"/>
</dbReference>
<accession>A0ABN7W7D0</accession>
<comment type="caution">
    <text evidence="1">The sequence shown here is derived from an EMBL/GenBank/DDBJ whole genome shotgun (WGS) entry which is preliminary data.</text>
</comment>
<organism evidence="1 2">
    <name type="scientific">Gigaspora margarita</name>
    <dbReference type="NCBI Taxonomy" id="4874"/>
    <lineage>
        <taxon>Eukaryota</taxon>
        <taxon>Fungi</taxon>
        <taxon>Fungi incertae sedis</taxon>
        <taxon>Mucoromycota</taxon>
        <taxon>Glomeromycotina</taxon>
        <taxon>Glomeromycetes</taxon>
        <taxon>Diversisporales</taxon>
        <taxon>Gigasporaceae</taxon>
        <taxon>Gigaspora</taxon>
    </lineage>
</organism>
<evidence type="ECO:0000313" key="1">
    <source>
        <dbReference type="EMBL" id="CAG8819313.1"/>
    </source>
</evidence>
<gene>
    <name evidence="1" type="ORF">GMARGA_LOCUS27272</name>
</gene>